<gene>
    <name evidence="15" type="primary">rsmE</name>
    <name evidence="15" type="ORF">GHNINEIG_01940</name>
</gene>
<keyword evidence="8 12" id="KW-0808">Transferase</keyword>
<dbReference type="PANTHER" id="PTHR30027:SF3">
    <property type="entry name" value="16S RRNA (URACIL(1498)-N(3))-METHYLTRANSFERASE"/>
    <property type="match status" value="1"/>
</dbReference>
<dbReference type="EMBL" id="CP032096">
    <property type="protein sequence ID" value="QBZ83872.1"/>
    <property type="molecule type" value="Genomic_DNA"/>
</dbReference>
<evidence type="ECO:0000256" key="8">
    <source>
        <dbReference type="ARBA" id="ARBA00022679"/>
    </source>
</evidence>
<comment type="catalytic activity">
    <reaction evidence="11 12">
        <text>uridine(1498) in 16S rRNA + S-adenosyl-L-methionine = N(3)-methyluridine(1498) in 16S rRNA + S-adenosyl-L-homocysteine + H(+)</text>
        <dbReference type="Rhea" id="RHEA:42920"/>
        <dbReference type="Rhea" id="RHEA-COMP:10283"/>
        <dbReference type="Rhea" id="RHEA-COMP:10284"/>
        <dbReference type="ChEBI" id="CHEBI:15378"/>
        <dbReference type="ChEBI" id="CHEBI:57856"/>
        <dbReference type="ChEBI" id="CHEBI:59789"/>
        <dbReference type="ChEBI" id="CHEBI:65315"/>
        <dbReference type="ChEBI" id="CHEBI:74502"/>
        <dbReference type="EC" id="2.1.1.193"/>
    </reaction>
</comment>
<evidence type="ECO:0000256" key="11">
    <source>
        <dbReference type="ARBA" id="ARBA00047944"/>
    </source>
</evidence>
<dbReference type="Gene3D" id="3.40.1280.10">
    <property type="match status" value="1"/>
</dbReference>
<dbReference type="OrthoDB" id="9815641at2"/>
<evidence type="ECO:0000259" key="13">
    <source>
        <dbReference type="Pfam" id="PF04452"/>
    </source>
</evidence>
<evidence type="ECO:0000256" key="9">
    <source>
        <dbReference type="ARBA" id="ARBA00022691"/>
    </source>
</evidence>
<dbReference type="GO" id="GO:0070475">
    <property type="term" value="P:rRNA base methylation"/>
    <property type="evidence" value="ECO:0007669"/>
    <property type="project" value="TreeGrafter"/>
</dbReference>
<comment type="subcellular location">
    <subcellularLocation>
        <location evidence="1 12">Cytoplasm</location>
    </subcellularLocation>
</comment>
<dbReference type="Pfam" id="PF20260">
    <property type="entry name" value="PUA_4"/>
    <property type="match status" value="1"/>
</dbReference>
<evidence type="ECO:0000256" key="6">
    <source>
        <dbReference type="ARBA" id="ARBA00022552"/>
    </source>
</evidence>
<feature type="domain" description="Ribosomal RNA small subunit methyltransferase E methyltransferase" evidence="13">
    <location>
        <begin position="75"/>
        <end position="238"/>
    </location>
</feature>
<name>A0A4P7P3D4_9GAMM</name>
<proteinExistence type="inferred from homology"/>
<comment type="function">
    <text evidence="10 12">Specifically methylates the N3 position of the uracil ring of uridine 1498 (m3U1498) in 16S rRNA. Acts on the fully assembled 30S ribosomal subunit.</text>
</comment>
<dbReference type="InterPro" id="IPR046887">
    <property type="entry name" value="RsmE_PUA-like"/>
</dbReference>
<dbReference type="InterPro" id="IPR046886">
    <property type="entry name" value="RsmE_MTase_dom"/>
</dbReference>
<accession>A0A4P7P3D4</accession>
<evidence type="ECO:0000259" key="14">
    <source>
        <dbReference type="Pfam" id="PF20260"/>
    </source>
</evidence>
<evidence type="ECO:0000256" key="5">
    <source>
        <dbReference type="ARBA" id="ARBA00022490"/>
    </source>
</evidence>
<dbReference type="SUPFAM" id="SSF88697">
    <property type="entry name" value="PUA domain-like"/>
    <property type="match status" value="1"/>
</dbReference>
<dbReference type="GO" id="GO:0005737">
    <property type="term" value="C:cytoplasm"/>
    <property type="evidence" value="ECO:0007669"/>
    <property type="project" value="UniProtKB-SubCell"/>
</dbReference>
<sequence>MRIPRFYLPKTFQEGLSISLDKSQAHYALTVLRLKDQRPVEVFDGKGHQAHATLQVTGRKTADVLIEHCESVNTESPLQTVLLQGISKGDRMDYTIQKSVELGVTAIQPLFTERCDVKLTGDRLNKKQTQWQDIAINACEQSNRNIVPTVLPPLSYGDWLSTHKKVSGLVLSPTAEYTLQTLPSSLSEKTIYLLIGPEGGLTEEEVLQGTQQGLTSIRLGPRVLRTETAGVVVLSALQTLWGDFR</sequence>
<dbReference type="Pfam" id="PF04452">
    <property type="entry name" value="Methyltrans_RNA"/>
    <property type="match status" value="1"/>
</dbReference>
<evidence type="ECO:0000256" key="12">
    <source>
        <dbReference type="PIRNR" id="PIRNR015601"/>
    </source>
</evidence>
<dbReference type="Gene3D" id="2.40.240.20">
    <property type="entry name" value="Hypothetical PUA domain-like, domain 1"/>
    <property type="match status" value="1"/>
</dbReference>
<evidence type="ECO:0000313" key="16">
    <source>
        <dbReference type="Proteomes" id="UP000296201"/>
    </source>
</evidence>
<dbReference type="InterPro" id="IPR029026">
    <property type="entry name" value="tRNA_m1G_MTases_N"/>
</dbReference>
<dbReference type="CDD" id="cd18084">
    <property type="entry name" value="RsmE-like"/>
    <property type="match status" value="1"/>
</dbReference>
<evidence type="ECO:0000256" key="2">
    <source>
        <dbReference type="ARBA" id="ARBA00005528"/>
    </source>
</evidence>
<dbReference type="PANTHER" id="PTHR30027">
    <property type="entry name" value="RIBOSOMAL RNA SMALL SUBUNIT METHYLTRANSFERASE E"/>
    <property type="match status" value="1"/>
</dbReference>
<dbReference type="NCBIfam" id="TIGR00046">
    <property type="entry name" value="RsmE family RNA methyltransferase"/>
    <property type="match status" value="1"/>
</dbReference>
<dbReference type="PIRSF" id="PIRSF015601">
    <property type="entry name" value="MTase_slr0722"/>
    <property type="match status" value="1"/>
</dbReference>
<dbReference type="InterPro" id="IPR029028">
    <property type="entry name" value="Alpha/beta_knot_MTases"/>
</dbReference>
<dbReference type="AlphaFoldDB" id="A0A4P7P3D4"/>
<keyword evidence="9 12" id="KW-0949">S-adenosyl-L-methionine</keyword>
<evidence type="ECO:0000256" key="10">
    <source>
        <dbReference type="ARBA" id="ARBA00025699"/>
    </source>
</evidence>
<evidence type="ECO:0000313" key="15">
    <source>
        <dbReference type="EMBL" id="QBZ83872.1"/>
    </source>
</evidence>
<evidence type="ECO:0000256" key="3">
    <source>
        <dbReference type="ARBA" id="ARBA00012328"/>
    </source>
</evidence>
<keyword evidence="5 12" id="KW-0963">Cytoplasm</keyword>
<keyword evidence="6 12" id="KW-0698">rRNA processing</keyword>
<keyword evidence="7 12" id="KW-0489">Methyltransferase</keyword>
<feature type="domain" description="Ribosomal RNA small subunit methyltransferase E PUA-like" evidence="14">
    <location>
        <begin position="20"/>
        <end position="66"/>
    </location>
</feature>
<organism evidence="15 16">
    <name type="scientific">Hydrogenovibrio crunogenus</name>
    <dbReference type="NCBI Taxonomy" id="39765"/>
    <lineage>
        <taxon>Bacteria</taxon>
        <taxon>Pseudomonadati</taxon>
        <taxon>Pseudomonadota</taxon>
        <taxon>Gammaproteobacteria</taxon>
        <taxon>Thiotrichales</taxon>
        <taxon>Piscirickettsiaceae</taxon>
        <taxon>Hydrogenovibrio</taxon>
    </lineage>
</organism>
<reference evidence="15 16" key="1">
    <citation type="submission" date="2018-08" db="EMBL/GenBank/DDBJ databases">
        <title>Horizontal acquisition of hydrogen conversion ability and other habitat adaptations in Hydrogenovibrio crunogenus strains.</title>
        <authorList>
            <person name="Gonnella G."/>
            <person name="Adam N."/>
            <person name="Perner M."/>
        </authorList>
    </citation>
    <scope>NUCLEOTIDE SEQUENCE [LARGE SCALE GENOMIC DNA]</scope>
    <source>
        <strain evidence="15 16">SP-41</strain>
    </source>
</reference>
<dbReference type="RefSeq" id="WP_135796455.1">
    <property type="nucleotide sequence ID" value="NZ_CP032096.1"/>
</dbReference>
<dbReference type="NCBIfam" id="NF008692">
    <property type="entry name" value="PRK11713.1-5"/>
    <property type="match status" value="1"/>
</dbReference>
<evidence type="ECO:0000256" key="7">
    <source>
        <dbReference type="ARBA" id="ARBA00022603"/>
    </source>
</evidence>
<evidence type="ECO:0000256" key="1">
    <source>
        <dbReference type="ARBA" id="ARBA00004496"/>
    </source>
</evidence>
<protein>
    <recommendedName>
        <fullName evidence="4 12">Ribosomal RNA small subunit methyltransferase E</fullName>
        <ecNumber evidence="3 12">2.1.1.193</ecNumber>
    </recommendedName>
</protein>
<dbReference type="SUPFAM" id="SSF75217">
    <property type="entry name" value="alpha/beta knot"/>
    <property type="match status" value="1"/>
</dbReference>
<dbReference type="InterPro" id="IPR006700">
    <property type="entry name" value="RsmE"/>
</dbReference>
<evidence type="ECO:0000256" key="4">
    <source>
        <dbReference type="ARBA" id="ARBA00013673"/>
    </source>
</evidence>
<dbReference type="EC" id="2.1.1.193" evidence="3 12"/>
<dbReference type="InterPro" id="IPR015947">
    <property type="entry name" value="PUA-like_sf"/>
</dbReference>
<dbReference type="GO" id="GO:0070042">
    <property type="term" value="F:rRNA (uridine-N3-)-methyltransferase activity"/>
    <property type="evidence" value="ECO:0007669"/>
    <property type="project" value="TreeGrafter"/>
</dbReference>
<keyword evidence="16" id="KW-1185">Reference proteome</keyword>
<dbReference type="Proteomes" id="UP000296201">
    <property type="component" value="Chromosome"/>
</dbReference>
<comment type="similarity">
    <text evidence="2 12">Belongs to the RNA methyltransferase RsmE family.</text>
</comment>